<feature type="signal peptide" evidence="2">
    <location>
        <begin position="1"/>
        <end position="32"/>
    </location>
</feature>
<accession>A0AAE4CBS1</accession>
<evidence type="ECO:0000256" key="1">
    <source>
        <dbReference type="SAM" id="Phobius"/>
    </source>
</evidence>
<organism evidence="3 4">
    <name type="scientific">Catenuloplanes atrovinosus</name>
    <dbReference type="NCBI Taxonomy" id="137266"/>
    <lineage>
        <taxon>Bacteria</taxon>
        <taxon>Bacillati</taxon>
        <taxon>Actinomycetota</taxon>
        <taxon>Actinomycetes</taxon>
        <taxon>Micromonosporales</taxon>
        <taxon>Micromonosporaceae</taxon>
        <taxon>Catenuloplanes</taxon>
    </lineage>
</organism>
<reference evidence="3" key="1">
    <citation type="submission" date="2023-07" db="EMBL/GenBank/DDBJ databases">
        <title>Sequencing the genomes of 1000 actinobacteria strains.</title>
        <authorList>
            <person name="Klenk H.-P."/>
        </authorList>
    </citation>
    <scope>NUCLEOTIDE SEQUENCE</scope>
    <source>
        <strain evidence="3">DSM 44707</strain>
    </source>
</reference>
<sequence>MIRENVRRFVTGAAMAVLAVTALLVGPGPALADDAKPTAVVLSGDDLEDSIEITAEDDGDELFEAMLSQVSWLTGESGRAATPDEKKLGPKYTLIVRYGDRDRYSYDLYPLAEGGPRAFRPGQQPDGKTTDAWFFGRLNMPMALRSAGAPLPDTMDVMTGGVGGGERINEQQEVDPAADIFAGMGGLPGMLAINAGVLLLITGGLAGIAYLARRRG</sequence>
<feature type="transmembrane region" description="Helical" evidence="1">
    <location>
        <begin position="191"/>
        <end position="212"/>
    </location>
</feature>
<keyword evidence="1" id="KW-0472">Membrane</keyword>
<evidence type="ECO:0000313" key="4">
    <source>
        <dbReference type="Proteomes" id="UP001183643"/>
    </source>
</evidence>
<name>A0AAE4CBS1_9ACTN</name>
<comment type="caution">
    <text evidence="3">The sequence shown here is derived from an EMBL/GenBank/DDBJ whole genome shotgun (WGS) entry which is preliminary data.</text>
</comment>
<feature type="chain" id="PRO_5042108371" evidence="2">
    <location>
        <begin position="33"/>
        <end position="216"/>
    </location>
</feature>
<evidence type="ECO:0000256" key="2">
    <source>
        <dbReference type="SAM" id="SignalP"/>
    </source>
</evidence>
<dbReference type="Proteomes" id="UP001183643">
    <property type="component" value="Unassembled WGS sequence"/>
</dbReference>
<dbReference type="RefSeq" id="WP_310371304.1">
    <property type="nucleotide sequence ID" value="NZ_JAVDYB010000001.1"/>
</dbReference>
<keyword evidence="2" id="KW-0732">Signal</keyword>
<dbReference type="AlphaFoldDB" id="A0AAE4CBS1"/>
<proteinExistence type="predicted"/>
<protein>
    <submittedName>
        <fullName evidence="3">Uncharacterized protein</fullName>
    </submittedName>
</protein>
<keyword evidence="1" id="KW-0812">Transmembrane</keyword>
<evidence type="ECO:0000313" key="3">
    <source>
        <dbReference type="EMBL" id="MDR7278413.1"/>
    </source>
</evidence>
<dbReference type="EMBL" id="JAVDYB010000001">
    <property type="protein sequence ID" value="MDR7278413.1"/>
    <property type="molecule type" value="Genomic_DNA"/>
</dbReference>
<keyword evidence="4" id="KW-1185">Reference proteome</keyword>
<keyword evidence="1" id="KW-1133">Transmembrane helix</keyword>
<gene>
    <name evidence="3" type="ORF">J2S41_005191</name>
</gene>